<proteinExistence type="predicted"/>
<dbReference type="Proteomes" id="UP000502421">
    <property type="component" value="Chromosome"/>
</dbReference>
<dbReference type="AlphaFoldDB" id="A0AAE6ZNW0"/>
<reference evidence="3" key="1">
    <citation type="submission" date="2020-04" db="EMBL/GenBank/DDBJ databases">
        <authorList>
            <person name="Kittiwongwattana C."/>
        </authorList>
    </citation>
    <scope>NUCLEOTIDE SEQUENCE [LARGE SCALE GENOMIC DNA]</scope>
    <source>
        <strain evidence="3">1310</strain>
    </source>
</reference>
<sequence length="323" mass="36734">MNNDASAQSLAGRYGGVQDGFCLFDNGRFFLYGYATLVPGTYHVEKDHIRFVPDKPANTFMVFARENKDLHDSVRMYFNGFERGKTFLQLNNDKTRSVFNEDANCFSPPYVYEDATVPSQIAFSHMGSNYEITKTDHNTEIYTPGKKYNDFVFLYQKPNRYQEPFVGVVTKEEGETVLRTSLTGSRGLLHEPNDKEVEEMRAYLGEGKEKKEDVLYANRFYKLLMEIDTAEYTYNAATGQYTAHGTSPDGPVTDYNDISILHKYVLLTPASKENRKPEKTTLPPVFYTACGDPEKSYRYKPLDKPATPPEGPIPTTTVPVQIK</sequence>
<dbReference type="EMBL" id="CP051205">
    <property type="protein sequence ID" value="QJB35443.1"/>
    <property type="molecule type" value="Genomic_DNA"/>
</dbReference>
<evidence type="ECO:0000313" key="3">
    <source>
        <dbReference type="Proteomes" id="UP000502421"/>
    </source>
</evidence>
<accession>A0AAE6ZNW0</accession>
<dbReference type="KEGG" id="coy:HF329_30700"/>
<feature type="region of interest" description="Disordered" evidence="1">
    <location>
        <begin position="298"/>
        <end position="323"/>
    </location>
</feature>
<dbReference type="RefSeq" id="WP_168810508.1">
    <property type="nucleotide sequence ID" value="NZ_CP051205.1"/>
</dbReference>
<gene>
    <name evidence="2" type="ORF">HF329_30700</name>
</gene>
<name>A0AAE6ZNW0_9BACT</name>
<organism evidence="2 3">
    <name type="scientific">Chitinophaga oryzae</name>
    <dbReference type="NCBI Taxonomy" id="2725414"/>
    <lineage>
        <taxon>Bacteria</taxon>
        <taxon>Pseudomonadati</taxon>
        <taxon>Bacteroidota</taxon>
        <taxon>Chitinophagia</taxon>
        <taxon>Chitinophagales</taxon>
        <taxon>Chitinophagaceae</taxon>
        <taxon>Chitinophaga</taxon>
    </lineage>
</organism>
<feature type="compositionally biased region" description="Polar residues" evidence="1">
    <location>
        <begin position="314"/>
        <end position="323"/>
    </location>
</feature>
<evidence type="ECO:0000313" key="2">
    <source>
        <dbReference type="EMBL" id="QJB35443.1"/>
    </source>
</evidence>
<evidence type="ECO:0000256" key="1">
    <source>
        <dbReference type="SAM" id="MobiDB-lite"/>
    </source>
</evidence>
<protein>
    <submittedName>
        <fullName evidence="2">Uncharacterized protein</fullName>
    </submittedName>
</protein>